<reference evidence="1 2" key="1">
    <citation type="journal article" date="2018" name="Front. Microbiol.">
        <title>Genome-Based Analysis Reveals the Taxonomy and Diversity of the Family Idiomarinaceae.</title>
        <authorList>
            <person name="Liu Y."/>
            <person name="Lai Q."/>
            <person name="Shao Z."/>
        </authorList>
    </citation>
    <scope>NUCLEOTIDE SEQUENCE [LARGE SCALE GENOMIC DNA]</scope>
    <source>
        <strain evidence="1 2">GBSy1</strain>
    </source>
</reference>
<organism evidence="1 2">
    <name type="scientific">Aliidiomarina sedimenti</name>
    <dbReference type="NCBI Taxonomy" id="1933879"/>
    <lineage>
        <taxon>Bacteria</taxon>
        <taxon>Pseudomonadati</taxon>
        <taxon>Pseudomonadota</taxon>
        <taxon>Gammaproteobacteria</taxon>
        <taxon>Alteromonadales</taxon>
        <taxon>Idiomarinaceae</taxon>
        <taxon>Aliidiomarina</taxon>
    </lineage>
</organism>
<name>A0ABY0BZX4_9GAMM</name>
<sequence>MIAMLIEALPTKQIPKKRWHIREHDQEVYWLNKAATGNQSKHNWLARLQIQKTRPEPGF</sequence>
<accession>A0ABY0BZX4</accession>
<dbReference type="Proteomes" id="UP000287410">
    <property type="component" value="Unassembled WGS sequence"/>
</dbReference>
<keyword evidence="2" id="KW-1185">Reference proteome</keyword>
<protein>
    <submittedName>
        <fullName evidence="1">Uncharacterized protein</fullName>
    </submittedName>
</protein>
<comment type="caution">
    <text evidence="1">The sequence shown here is derived from an EMBL/GenBank/DDBJ whole genome shotgun (WGS) entry which is preliminary data.</text>
</comment>
<evidence type="ECO:0000313" key="1">
    <source>
        <dbReference type="EMBL" id="RUO30727.1"/>
    </source>
</evidence>
<proteinExistence type="predicted"/>
<dbReference type="EMBL" id="PIPN01000002">
    <property type="protein sequence ID" value="RUO30727.1"/>
    <property type="molecule type" value="Genomic_DNA"/>
</dbReference>
<evidence type="ECO:0000313" key="2">
    <source>
        <dbReference type="Proteomes" id="UP000287410"/>
    </source>
</evidence>
<gene>
    <name evidence="1" type="ORF">CWE12_05655</name>
</gene>